<dbReference type="InterPro" id="IPR004474">
    <property type="entry name" value="LytR_CpsA_psr"/>
</dbReference>
<dbReference type="RefSeq" id="WP_256303239.1">
    <property type="nucleotide sequence ID" value="NZ_JANFYS010000004.1"/>
</dbReference>
<proteinExistence type="inferred from homology"/>
<dbReference type="Gene3D" id="3.40.630.190">
    <property type="entry name" value="LCP protein"/>
    <property type="match status" value="1"/>
</dbReference>
<feature type="compositionally biased region" description="Basic and acidic residues" evidence="2">
    <location>
        <begin position="13"/>
        <end position="25"/>
    </location>
</feature>
<feature type="compositionally biased region" description="Low complexity" evidence="2">
    <location>
        <begin position="401"/>
        <end position="420"/>
    </location>
</feature>
<dbReference type="Pfam" id="PF03816">
    <property type="entry name" value="LytR_cpsA_psr"/>
    <property type="match status" value="1"/>
</dbReference>
<reference evidence="5" key="1">
    <citation type="submission" date="2022-06" db="EMBL/GenBank/DDBJ databases">
        <title>Isolation of gut microbiota from human fecal samples.</title>
        <authorList>
            <person name="Pamer E.G."/>
            <person name="Barat B."/>
            <person name="Waligurski E."/>
            <person name="Medina S."/>
            <person name="Paddock L."/>
            <person name="Mostad J."/>
        </authorList>
    </citation>
    <scope>NUCLEOTIDE SEQUENCE</scope>
    <source>
        <strain evidence="5">DFI.9.91</strain>
    </source>
</reference>
<comment type="similarity">
    <text evidence="1">Belongs to the LytR/CpsA/Psr (LCP) family.</text>
</comment>
<dbReference type="EMBL" id="JANFYS010000004">
    <property type="protein sequence ID" value="MCQ4769484.1"/>
    <property type="molecule type" value="Genomic_DNA"/>
</dbReference>
<evidence type="ECO:0000259" key="4">
    <source>
        <dbReference type="Pfam" id="PF03816"/>
    </source>
</evidence>
<evidence type="ECO:0000313" key="6">
    <source>
        <dbReference type="Proteomes" id="UP001204562"/>
    </source>
</evidence>
<keyword evidence="3" id="KW-0472">Membrane</keyword>
<comment type="caution">
    <text evidence="5">The sequence shown here is derived from an EMBL/GenBank/DDBJ whole genome shotgun (WGS) entry which is preliminary data.</text>
</comment>
<dbReference type="PANTHER" id="PTHR33392:SF6">
    <property type="entry name" value="POLYISOPRENYL-TEICHOIC ACID--PEPTIDOGLYCAN TEICHOIC ACID TRANSFERASE TAGU"/>
    <property type="match status" value="1"/>
</dbReference>
<feature type="compositionally biased region" description="Low complexity" evidence="2">
    <location>
        <begin position="457"/>
        <end position="471"/>
    </location>
</feature>
<evidence type="ECO:0000256" key="3">
    <source>
        <dbReference type="SAM" id="Phobius"/>
    </source>
</evidence>
<protein>
    <submittedName>
        <fullName evidence="5">LCP family protein</fullName>
    </submittedName>
</protein>
<feature type="transmembrane region" description="Helical" evidence="3">
    <location>
        <begin position="42"/>
        <end position="63"/>
    </location>
</feature>
<feature type="region of interest" description="Disordered" evidence="2">
    <location>
        <begin position="1"/>
        <end position="32"/>
    </location>
</feature>
<feature type="region of interest" description="Disordered" evidence="2">
    <location>
        <begin position="71"/>
        <end position="97"/>
    </location>
</feature>
<organism evidence="5 6">
    <name type="scientific">Intestinimonas massiliensis</name>
    <name type="common">ex Afouda et al. 2020</name>
    <dbReference type="NCBI Taxonomy" id="1673721"/>
    <lineage>
        <taxon>Bacteria</taxon>
        <taxon>Bacillati</taxon>
        <taxon>Bacillota</taxon>
        <taxon>Clostridia</taxon>
        <taxon>Eubacteriales</taxon>
        <taxon>Intestinimonas</taxon>
    </lineage>
</organism>
<dbReference type="Proteomes" id="UP001204562">
    <property type="component" value="Unassembled WGS sequence"/>
</dbReference>
<evidence type="ECO:0000256" key="1">
    <source>
        <dbReference type="ARBA" id="ARBA00006068"/>
    </source>
</evidence>
<dbReference type="PANTHER" id="PTHR33392">
    <property type="entry name" value="POLYISOPRENYL-TEICHOIC ACID--PEPTIDOGLYCAN TEICHOIC ACID TRANSFERASE TAGU"/>
    <property type="match status" value="1"/>
</dbReference>
<dbReference type="InterPro" id="IPR050922">
    <property type="entry name" value="LytR/CpsA/Psr_CW_biosynth"/>
</dbReference>
<dbReference type="AlphaFoldDB" id="A0AAW5JNP6"/>
<evidence type="ECO:0000256" key="2">
    <source>
        <dbReference type="SAM" id="MobiDB-lite"/>
    </source>
</evidence>
<keyword evidence="3" id="KW-0812">Transmembrane</keyword>
<name>A0AAW5JNP6_9FIRM</name>
<accession>A0AAW5JNP6</accession>
<sequence>MSDENGAKPQKKRGGDRLMKSEKREKRPKVQRTGRELILHRVYVALTAVSAVIVALFVLYNILVVKPTVGGRTEKDPAAPGATEDVTQAPNHVKGDDGDRKEDFFTFLVVGRDTGGGGNTDTIMLVSYDVPNQKLSVMSIPRDTMVNIPYDIKRINAVYNYYGGGEDGIDALYKEVSQLVGFRPDFEVVIEWAGVGELVDAIGGVDFEVPMRMRYYDPTQNLNIDLQKGYQHLDGDKAMQLIRFRHNNDLSVGYADGDIGRIATQQAFLKTVIQKCLSSITDIGTITRLVGVFLDNVQTDLTVNNLLYFGEKAILGGLSMDNVTFVTMPGDYNGYAWSRTYQNNQSYVLPYADEVIGVVNEYFNPFLEELTTEHLDIMSVNSNGSLSSTTGVVEDAKAARAPVKTSKPSKPASSPAVEPVESVEPQETGTVEPSPVPSESAALSQSPSGGPGGTVLPSVSPSQPPAESASPEPSPTPSERPGVLPPVPTPVETGSAGSGGEQPPEGIPIY</sequence>
<keyword evidence="3" id="KW-1133">Transmembrane helix</keyword>
<feature type="compositionally biased region" description="Pro residues" evidence="2">
    <location>
        <begin position="472"/>
        <end position="489"/>
    </location>
</feature>
<feature type="domain" description="Cell envelope-related transcriptional attenuator" evidence="4">
    <location>
        <begin position="119"/>
        <end position="276"/>
    </location>
</feature>
<gene>
    <name evidence="5" type="ORF">NE579_03245</name>
</gene>
<dbReference type="NCBIfam" id="TIGR00350">
    <property type="entry name" value="lytR_cpsA_psr"/>
    <property type="match status" value="1"/>
</dbReference>
<evidence type="ECO:0000313" key="5">
    <source>
        <dbReference type="EMBL" id="MCQ4769484.1"/>
    </source>
</evidence>
<feature type="region of interest" description="Disordered" evidence="2">
    <location>
        <begin position="397"/>
        <end position="510"/>
    </location>
</feature>